<dbReference type="KEGG" id="acan:ACA1_261470"/>
<feature type="transmembrane region" description="Helical" evidence="1">
    <location>
        <begin position="12"/>
        <end position="32"/>
    </location>
</feature>
<dbReference type="AlphaFoldDB" id="L8GFF8"/>
<reference evidence="2 3" key="1">
    <citation type="journal article" date="2013" name="Genome Biol.">
        <title>Genome of Acanthamoeba castellanii highlights extensive lateral gene transfer and early evolution of tyrosine kinase signaling.</title>
        <authorList>
            <person name="Clarke M."/>
            <person name="Lohan A.J."/>
            <person name="Liu B."/>
            <person name="Lagkouvardos I."/>
            <person name="Roy S."/>
            <person name="Zafar N."/>
            <person name="Bertelli C."/>
            <person name="Schilde C."/>
            <person name="Kianianmomeni A."/>
            <person name="Burglin T.R."/>
            <person name="Frech C."/>
            <person name="Turcotte B."/>
            <person name="Kopec K.O."/>
            <person name="Synnott J.M."/>
            <person name="Choo C."/>
            <person name="Paponov I."/>
            <person name="Finkler A."/>
            <person name="Soon Heng Tan C."/>
            <person name="Hutchins A.P."/>
            <person name="Weinmeier T."/>
            <person name="Rattei T."/>
            <person name="Chu J.S."/>
            <person name="Gimenez G."/>
            <person name="Irimia M."/>
            <person name="Rigden D.J."/>
            <person name="Fitzpatrick D.A."/>
            <person name="Lorenzo-Morales J."/>
            <person name="Bateman A."/>
            <person name="Chiu C.H."/>
            <person name="Tang P."/>
            <person name="Hegemann P."/>
            <person name="Fromm H."/>
            <person name="Raoult D."/>
            <person name="Greub G."/>
            <person name="Miranda-Saavedra D."/>
            <person name="Chen N."/>
            <person name="Nash P."/>
            <person name="Ginger M.L."/>
            <person name="Horn M."/>
            <person name="Schaap P."/>
            <person name="Caler L."/>
            <person name="Loftus B."/>
        </authorList>
    </citation>
    <scope>NUCLEOTIDE SEQUENCE [LARGE SCALE GENOMIC DNA]</scope>
    <source>
        <strain evidence="2 3">Neff</strain>
    </source>
</reference>
<dbReference type="GeneID" id="14912017"/>
<gene>
    <name evidence="2" type="ORF">ACA1_261470</name>
</gene>
<accession>L8GFF8</accession>
<evidence type="ECO:0000256" key="1">
    <source>
        <dbReference type="SAM" id="Phobius"/>
    </source>
</evidence>
<keyword evidence="3" id="KW-1185">Reference proteome</keyword>
<dbReference type="VEuPathDB" id="AmoebaDB:ACA1_261470"/>
<organism evidence="2 3">
    <name type="scientific">Acanthamoeba castellanii (strain ATCC 30010 / Neff)</name>
    <dbReference type="NCBI Taxonomy" id="1257118"/>
    <lineage>
        <taxon>Eukaryota</taxon>
        <taxon>Amoebozoa</taxon>
        <taxon>Discosea</taxon>
        <taxon>Longamoebia</taxon>
        <taxon>Centramoebida</taxon>
        <taxon>Acanthamoebidae</taxon>
        <taxon>Acanthamoeba</taxon>
    </lineage>
</organism>
<keyword evidence="1" id="KW-1133">Transmembrane helix</keyword>
<evidence type="ECO:0000313" key="2">
    <source>
        <dbReference type="EMBL" id="ELR11727.1"/>
    </source>
</evidence>
<name>L8GFF8_ACACF</name>
<feature type="transmembrane region" description="Helical" evidence="1">
    <location>
        <begin position="61"/>
        <end position="82"/>
    </location>
</feature>
<feature type="transmembrane region" description="Helical" evidence="1">
    <location>
        <begin position="38"/>
        <end position="56"/>
    </location>
</feature>
<protein>
    <recommendedName>
        <fullName evidence="4">Transmembrane protein</fullName>
    </recommendedName>
</protein>
<dbReference type="RefSeq" id="XP_004333740.1">
    <property type="nucleotide sequence ID" value="XM_004333692.1"/>
</dbReference>
<evidence type="ECO:0008006" key="4">
    <source>
        <dbReference type="Google" id="ProtNLM"/>
    </source>
</evidence>
<dbReference type="Proteomes" id="UP000011083">
    <property type="component" value="Unassembled WGS sequence"/>
</dbReference>
<evidence type="ECO:0000313" key="3">
    <source>
        <dbReference type="Proteomes" id="UP000011083"/>
    </source>
</evidence>
<keyword evidence="1" id="KW-0472">Membrane</keyword>
<proteinExistence type="predicted"/>
<dbReference type="EMBL" id="KB008148">
    <property type="protein sequence ID" value="ELR11727.1"/>
    <property type="molecule type" value="Genomic_DNA"/>
</dbReference>
<keyword evidence="1" id="KW-0812">Transmembrane</keyword>
<sequence>MGLHVHKPSLLGLLLLVLQGILLILGIINFVFGAVYGIILGVLTILLVVCGIVGVFTRHRLLLLAFGVFALVLLGLATLNLILCIIDDCSGGAIANSSVFIGFYLATVACTLFVYNEASGTGDYSQV</sequence>
<feature type="transmembrane region" description="Helical" evidence="1">
    <location>
        <begin position="94"/>
        <end position="115"/>
    </location>
</feature>